<evidence type="ECO:0000256" key="2">
    <source>
        <dbReference type="ARBA" id="ARBA00004997"/>
    </source>
</evidence>
<comment type="cofactor">
    <cofactor evidence="1">
        <name>K(+)</name>
        <dbReference type="ChEBI" id="CHEBI:29103"/>
    </cofactor>
</comment>
<comment type="caution">
    <text evidence="16">The sequence shown here is derived from an EMBL/GenBank/DDBJ whole genome shotgun (WGS) entry which is preliminary data.</text>
</comment>
<keyword evidence="12 16" id="KW-0670">Pyruvate</keyword>
<dbReference type="UniPathway" id="UPA00109">
    <property type="reaction ID" value="UER00188"/>
</dbReference>
<comment type="similarity">
    <text evidence="3 13">Belongs to the pyruvate kinase family.</text>
</comment>
<dbReference type="Pfam" id="PF00224">
    <property type="entry name" value="PK"/>
    <property type="match status" value="1"/>
</dbReference>
<feature type="region of interest" description="Disordered" evidence="14">
    <location>
        <begin position="131"/>
        <end position="152"/>
    </location>
</feature>
<dbReference type="GO" id="GO:0005524">
    <property type="term" value="F:ATP binding"/>
    <property type="evidence" value="ECO:0007669"/>
    <property type="project" value="UniProtKB-KW"/>
</dbReference>
<dbReference type="NCBIfam" id="TIGR01064">
    <property type="entry name" value="pyruv_kin"/>
    <property type="match status" value="1"/>
</dbReference>
<evidence type="ECO:0000256" key="11">
    <source>
        <dbReference type="ARBA" id="ARBA00023152"/>
    </source>
</evidence>
<dbReference type="AlphaFoldDB" id="A0A1Q9EI60"/>
<keyword evidence="5 13" id="KW-0808">Transferase</keyword>
<dbReference type="SUPFAM" id="SSF50800">
    <property type="entry name" value="PK beta-barrel domain-like"/>
    <property type="match status" value="1"/>
</dbReference>
<organism evidence="16 17">
    <name type="scientific">Symbiodinium microadriaticum</name>
    <name type="common">Dinoflagellate</name>
    <name type="synonym">Zooxanthella microadriatica</name>
    <dbReference type="NCBI Taxonomy" id="2951"/>
    <lineage>
        <taxon>Eukaryota</taxon>
        <taxon>Sar</taxon>
        <taxon>Alveolata</taxon>
        <taxon>Dinophyceae</taxon>
        <taxon>Suessiales</taxon>
        <taxon>Symbiodiniaceae</taxon>
        <taxon>Symbiodinium</taxon>
    </lineage>
</organism>
<evidence type="ECO:0000256" key="8">
    <source>
        <dbReference type="ARBA" id="ARBA00022777"/>
    </source>
</evidence>
<evidence type="ECO:0000256" key="1">
    <source>
        <dbReference type="ARBA" id="ARBA00001958"/>
    </source>
</evidence>
<dbReference type="InterPro" id="IPR015793">
    <property type="entry name" value="Pyrv_Knase_brl"/>
</dbReference>
<reference evidence="16 17" key="1">
    <citation type="submission" date="2016-02" db="EMBL/GenBank/DDBJ databases">
        <title>Genome analysis of coral dinoflagellate symbionts highlights evolutionary adaptations to a symbiotic lifestyle.</title>
        <authorList>
            <person name="Aranda M."/>
            <person name="Li Y."/>
            <person name="Liew Y.J."/>
            <person name="Baumgarten S."/>
            <person name="Simakov O."/>
            <person name="Wilson M."/>
            <person name="Piel J."/>
            <person name="Ashoor H."/>
            <person name="Bougouffa S."/>
            <person name="Bajic V.B."/>
            <person name="Ryu T."/>
            <person name="Ravasi T."/>
            <person name="Bayer T."/>
            <person name="Micklem G."/>
            <person name="Kim H."/>
            <person name="Bhak J."/>
            <person name="Lajeunesse T.C."/>
            <person name="Voolstra C.R."/>
        </authorList>
    </citation>
    <scope>NUCLEOTIDE SEQUENCE [LARGE SCALE GENOMIC DNA]</scope>
    <source>
        <strain evidence="16 17">CCMP2467</strain>
    </source>
</reference>
<dbReference type="GO" id="GO:0016301">
    <property type="term" value="F:kinase activity"/>
    <property type="evidence" value="ECO:0007669"/>
    <property type="project" value="UniProtKB-KW"/>
</dbReference>
<dbReference type="Proteomes" id="UP000186817">
    <property type="component" value="Unassembled WGS sequence"/>
</dbReference>
<feature type="region of interest" description="Disordered" evidence="14">
    <location>
        <begin position="450"/>
        <end position="520"/>
    </location>
</feature>
<dbReference type="PROSITE" id="PS00110">
    <property type="entry name" value="PYRUVATE_KINASE"/>
    <property type="match status" value="1"/>
</dbReference>
<comment type="catalytic activity">
    <reaction evidence="13">
        <text>pyruvate + ATP = phosphoenolpyruvate + ADP + H(+)</text>
        <dbReference type="Rhea" id="RHEA:18157"/>
        <dbReference type="ChEBI" id="CHEBI:15361"/>
        <dbReference type="ChEBI" id="CHEBI:15378"/>
        <dbReference type="ChEBI" id="CHEBI:30616"/>
        <dbReference type="ChEBI" id="CHEBI:58702"/>
        <dbReference type="ChEBI" id="CHEBI:456216"/>
        <dbReference type="EC" id="2.7.1.40"/>
    </reaction>
</comment>
<dbReference type="InterPro" id="IPR001697">
    <property type="entry name" value="Pyr_Knase"/>
</dbReference>
<dbReference type="InterPro" id="IPR018209">
    <property type="entry name" value="Pyrv_Knase_AS"/>
</dbReference>
<evidence type="ECO:0000256" key="12">
    <source>
        <dbReference type="ARBA" id="ARBA00023317"/>
    </source>
</evidence>
<accession>A0A1Q9EI60</accession>
<evidence type="ECO:0000256" key="10">
    <source>
        <dbReference type="ARBA" id="ARBA00022842"/>
    </source>
</evidence>
<dbReference type="InterPro" id="IPR015813">
    <property type="entry name" value="Pyrv/PenolPyrv_kinase-like_dom"/>
</dbReference>
<feature type="compositionally biased region" description="Basic and acidic residues" evidence="14">
    <location>
        <begin position="138"/>
        <end position="152"/>
    </location>
</feature>
<dbReference type="GO" id="GO:0004743">
    <property type="term" value="F:pyruvate kinase activity"/>
    <property type="evidence" value="ECO:0007669"/>
    <property type="project" value="UniProtKB-EC"/>
</dbReference>
<dbReference type="PRINTS" id="PR01050">
    <property type="entry name" value="PYRUVTKNASE"/>
</dbReference>
<comment type="pathway">
    <text evidence="2 13">Carbohydrate degradation; glycolysis; pyruvate from D-glyceraldehyde 3-phosphate: step 5/5.</text>
</comment>
<dbReference type="PANTHER" id="PTHR11817">
    <property type="entry name" value="PYRUVATE KINASE"/>
    <property type="match status" value="1"/>
</dbReference>
<keyword evidence="11 13" id="KW-0324">Glycolysis</keyword>
<proteinExistence type="inferred from homology"/>
<feature type="domain" description="Pyruvate kinase barrel" evidence="15">
    <location>
        <begin position="846"/>
        <end position="1170"/>
    </location>
</feature>
<evidence type="ECO:0000256" key="6">
    <source>
        <dbReference type="ARBA" id="ARBA00022723"/>
    </source>
</evidence>
<evidence type="ECO:0000256" key="5">
    <source>
        <dbReference type="ARBA" id="ARBA00022679"/>
    </source>
</evidence>
<sequence length="1191" mass="129754">MVLEEYFGYCRGQMASSQLTVRDYLHCSARKMYHYQQQQLRSQADAKVSSGPERSDRWSAVTPEQFSATAQVALDAALALMSACCDRPKAALLKSYVGFCASTHMSEVPHVPAVQVGEDIADGYEIDLDVDVGGPDDEPPHDPHEVPEAPDLRDGDAECYALFAQLRAREIADARPWCAESAPQMDNAAASRLGSGTAPPPSTLDADCWATLTKPEEDEEAAGDCHINHTKHVLTLSTALKQTRLGSMDHADLDQCSDLKGWLWVLLRNLRSQADKPLIPNLMRARKQGKSLNWHQQCEREAALIRQCIGAPAKRTSRAAAWRALAASLREACADTDARDIQELSSGMIVLAMAQNSNEWRVGLTLSVWRRTARGCRLSHLSLPMENVASARVVLMTVVPDRPDVSFDATNRCETAVLPAFRMPMTLQCDEILRGLDGVRCRLTPKSLQAVQRAHQHTRWPEKLPKGTAARTSASPGPVKARKEPPVAENESAEEDCTDQKDQSSSAPTASAPPKGQNPLKKMNQALVKQLHLKAKPAGKSAIPANFQRSKAGDKLIRQELQRLLELDHEKHPQRPVLSEDGRVRLKNATTGAIEPDIPWTELLERAPTFFSNHYRTVRSREAYGNSLHNHFVRVTRQLSTPPFHRTEFLRLLHDIRDGTLGTVASVTDVPTTGSATDADDSSGLLPYSENASTFASVSKEVVLVDCGSDQSAQASALPSPLFVAMSTAPMQTKRIALAAGLATAVAAPLFVAPSTGTTERATSLRGSRAAPAAVTQTAPGATAKVGAAGAVVALAALGASGAKAGTRKPRMVQVARQSVETFRQNALEYPSSYEKIADVNNKEKDADIICTIGPKSCYPEVLVELMKAGMTVIRCNMSHGDHEEQSMKLANLEKAYELAPEFKGKMKILMDTRGPEIRTGTFEVYNSKKELKAGQDFKLVTDYSLKGDESMVAITYEQLPKSVKPGQRILIQDGTVILEVAEAKDDEVLCKVVNNCKLGEKKNVNVPGVKVDIPVVGEREIKDIEEWAVPNNADYIALSFVQSADDVKDCRKHFGGKDIKVISKIENVEGLKNFEEILAESDGIMVARGDLGMEIPMEKVWMAQKMMIKKTKAAGKYAVCATEMLASMEDKPFPTRAEACDVANAVLDGADAVMLSSESAMGKFPVETVNTMRRIVEEAEHALVSEVVAA</sequence>
<feature type="compositionally biased region" description="Low complexity" evidence="14">
    <location>
        <begin position="504"/>
        <end position="514"/>
    </location>
</feature>
<keyword evidence="6" id="KW-0479">Metal-binding</keyword>
<keyword evidence="10 13" id="KW-0460">Magnesium</keyword>
<dbReference type="InterPro" id="IPR040442">
    <property type="entry name" value="Pyrv_kinase-like_dom_sf"/>
</dbReference>
<evidence type="ECO:0000313" key="16">
    <source>
        <dbReference type="EMBL" id="OLQ07144.1"/>
    </source>
</evidence>
<dbReference type="EMBL" id="LSRX01000146">
    <property type="protein sequence ID" value="OLQ07144.1"/>
    <property type="molecule type" value="Genomic_DNA"/>
</dbReference>
<name>A0A1Q9EI60_SYMMI</name>
<dbReference type="OrthoDB" id="108365at2759"/>
<keyword evidence="8 13" id="KW-0418">Kinase</keyword>
<evidence type="ECO:0000256" key="9">
    <source>
        <dbReference type="ARBA" id="ARBA00022840"/>
    </source>
</evidence>
<dbReference type="GO" id="GO:0030955">
    <property type="term" value="F:potassium ion binding"/>
    <property type="evidence" value="ECO:0007669"/>
    <property type="project" value="InterPro"/>
</dbReference>
<evidence type="ECO:0000256" key="14">
    <source>
        <dbReference type="SAM" id="MobiDB-lite"/>
    </source>
</evidence>
<dbReference type="InterPro" id="IPR011037">
    <property type="entry name" value="Pyrv_Knase-like_insert_dom_sf"/>
</dbReference>
<protein>
    <recommendedName>
        <fullName evidence="4 13">Pyruvate kinase</fullName>
        <ecNumber evidence="4 13">2.7.1.40</ecNumber>
    </recommendedName>
</protein>
<dbReference type="GO" id="GO:0000287">
    <property type="term" value="F:magnesium ion binding"/>
    <property type="evidence" value="ECO:0007669"/>
    <property type="project" value="InterPro"/>
</dbReference>
<evidence type="ECO:0000259" key="15">
    <source>
        <dbReference type="Pfam" id="PF00224"/>
    </source>
</evidence>
<dbReference type="Gene3D" id="3.20.20.60">
    <property type="entry name" value="Phosphoenolpyruvate-binding domains"/>
    <property type="match status" value="1"/>
</dbReference>
<keyword evidence="7" id="KW-0547">Nucleotide-binding</keyword>
<evidence type="ECO:0000256" key="7">
    <source>
        <dbReference type="ARBA" id="ARBA00022741"/>
    </source>
</evidence>
<dbReference type="Gene3D" id="2.40.33.10">
    <property type="entry name" value="PK beta-barrel domain-like"/>
    <property type="match status" value="1"/>
</dbReference>
<evidence type="ECO:0000313" key="17">
    <source>
        <dbReference type="Proteomes" id="UP000186817"/>
    </source>
</evidence>
<gene>
    <name evidence="16" type="primary">PYK</name>
    <name evidence="16" type="ORF">AK812_SmicGene9479</name>
</gene>
<evidence type="ECO:0000256" key="3">
    <source>
        <dbReference type="ARBA" id="ARBA00008663"/>
    </source>
</evidence>
<dbReference type="EC" id="2.7.1.40" evidence="4 13"/>
<keyword evidence="17" id="KW-1185">Reference proteome</keyword>
<evidence type="ECO:0000256" key="4">
    <source>
        <dbReference type="ARBA" id="ARBA00012142"/>
    </source>
</evidence>
<dbReference type="FunFam" id="2.40.33.10:FF:000001">
    <property type="entry name" value="Pyruvate kinase"/>
    <property type="match status" value="1"/>
</dbReference>
<dbReference type="InterPro" id="IPR015806">
    <property type="entry name" value="Pyrv_Knase_insert_dom_sf"/>
</dbReference>
<dbReference type="SUPFAM" id="SSF51621">
    <property type="entry name" value="Phosphoenolpyruvate/pyruvate domain"/>
    <property type="match status" value="1"/>
</dbReference>
<evidence type="ECO:0000256" key="13">
    <source>
        <dbReference type="RuleBase" id="RU000504"/>
    </source>
</evidence>
<keyword evidence="9" id="KW-0067">ATP-binding</keyword>